<accession>T2GFE6</accession>
<evidence type="ECO:0000256" key="1">
    <source>
        <dbReference type="SAM" id="Phobius"/>
    </source>
</evidence>
<dbReference type="eggNOG" id="ENOG5033AVD">
    <property type="taxonomic scope" value="Bacteria"/>
</dbReference>
<keyword evidence="4" id="KW-1185">Reference proteome</keyword>
<keyword evidence="1" id="KW-0472">Membrane</keyword>
<dbReference type="Pfam" id="PF12158">
    <property type="entry name" value="DUF3592"/>
    <property type="match status" value="1"/>
</dbReference>
<evidence type="ECO:0000313" key="4">
    <source>
        <dbReference type="Proteomes" id="UP000016587"/>
    </source>
</evidence>
<dbReference type="EMBL" id="CP006585">
    <property type="protein sequence ID" value="AGW14856.1"/>
    <property type="molecule type" value="Genomic_DNA"/>
</dbReference>
<organism evidence="3 4">
    <name type="scientific">Megalodesulfovibrio gigas (strain ATCC 19364 / DSM 1382 / NCIMB 9332 / VKM B-1759)</name>
    <name type="common">Desulfovibrio gigas</name>
    <dbReference type="NCBI Taxonomy" id="1121448"/>
    <lineage>
        <taxon>Bacteria</taxon>
        <taxon>Pseudomonadati</taxon>
        <taxon>Thermodesulfobacteriota</taxon>
        <taxon>Desulfovibrionia</taxon>
        <taxon>Desulfovibrionales</taxon>
        <taxon>Desulfovibrionaceae</taxon>
        <taxon>Megalodesulfovibrio</taxon>
    </lineage>
</organism>
<dbReference type="AlphaFoldDB" id="T2GFE6"/>
<dbReference type="PATRIC" id="fig|1121448.10.peg.3103"/>
<dbReference type="STRING" id="1121448.DGI_3142"/>
<feature type="transmembrane region" description="Helical" evidence="1">
    <location>
        <begin position="17"/>
        <end position="37"/>
    </location>
</feature>
<gene>
    <name evidence="3" type="ORF">DGI_3142</name>
</gene>
<evidence type="ECO:0000259" key="2">
    <source>
        <dbReference type="Pfam" id="PF12158"/>
    </source>
</evidence>
<dbReference type="PROSITE" id="PS51257">
    <property type="entry name" value="PROKAR_LIPOPROTEIN"/>
    <property type="match status" value="1"/>
</dbReference>
<protein>
    <recommendedName>
        <fullName evidence="2">DUF3592 domain-containing protein</fullName>
    </recommendedName>
</protein>
<dbReference type="HOGENOM" id="CLU_1347075_0_0_7"/>
<feature type="transmembrane region" description="Helical" evidence="1">
    <location>
        <begin position="160"/>
        <end position="183"/>
    </location>
</feature>
<sequence>MLTRQDLETGWRQTRRLVTWLIALVLLGCAVAGWLLFQQYDLLRQTRQRAAESLTWPSVQGVILESEVAETRIPSGKTSVQGWEALVQYEYVVDGVTYPGERIHYGYAPTRTRQDADTLAATYPAGQPAAVHYDPALPARSVLEPGHVETLDAELAQIRLVMAAATGGLLLMSCIPAGVLWYTGRRRRQLELRLETLGLLPRP</sequence>
<keyword evidence="1" id="KW-0812">Transmembrane</keyword>
<dbReference type="Proteomes" id="UP000016587">
    <property type="component" value="Chromosome"/>
</dbReference>
<proteinExistence type="predicted"/>
<evidence type="ECO:0000313" key="3">
    <source>
        <dbReference type="EMBL" id="AGW14856.1"/>
    </source>
</evidence>
<dbReference type="InterPro" id="IPR021994">
    <property type="entry name" value="DUF3592"/>
</dbReference>
<reference evidence="3 4" key="1">
    <citation type="journal article" date="2013" name="J. Bacteriol.">
        <title>Roles of HynAB and Ech, the only two hydrogenases found in the model sulfate reducer Desulfovibrio gigas.</title>
        <authorList>
            <person name="Morais-Silva F.O."/>
            <person name="Santos C.I."/>
            <person name="Rodrigues R."/>
            <person name="Pereira I.A."/>
            <person name="Rodrigues-Pousada C."/>
        </authorList>
    </citation>
    <scope>NUCLEOTIDE SEQUENCE [LARGE SCALE GENOMIC DNA]</scope>
    <source>
        <strain evidence="4">ATCC 19364 / DSM 1382 / NCIMB 9332 / VKM B-1759</strain>
    </source>
</reference>
<feature type="domain" description="DUF3592" evidence="2">
    <location>
        <begin position="59"/>
        <end position="146"/>
    </location>
</feature>
<name>T2GFE6_MEGG1</name>
<dbReference type="KEGG" id="dgg:DGI_3142"/>
<keyword evidence="1" id="KW-1133">Transmembrane helix</keyword>
<reference evidence="4" key="2">
    <citation type="submission" date="2013-07" db="EMBL/GenBank/DDBJ databases">
        <authorList>
            <person name="Morais-Silva F.O."/>
            <person name="Rezende A.M."/>
            <person name="Pimentel C."/>
            <person name="Resende D.M."/>
            <person name="Santos C.I."/>
            <person name="Clemente C."/>
            <person name="de Oliveira L.M."/>
            <person name="da Silva S.M."/>
            <person name="Costa D.A."/>
            <person name="Varela-Raposo A."/>
            <person name="Horacio E.C.A."/>
            <person name="Matos M."/>
            <person name="Flores O."/>
            <person name="Ruiz J.C."/>
            <person name="Rodrigues-Pousada C."/>
        </authorList>
    </citation>
    <scope>NUCLEOTIDE SEQUENCE [LARGE SCALE GENOMIC DNA]</scope>
    <source>
        <strain evidence="4">ATCC 19364 / DSM 1382 / NCIMB 9332 / VKM B-1759</strain>
    </source>
</reference>